<dbReference type="GO" id="GO:0009610">
    <property type="term" value="P:response to symbiotic fungus"/>
    <property type="evidence" value="ECO:0007669"/>
    <property type="project" value="UniProtKB-ARBA"/>
</dbReference>
<dbReference type="SUPFAM" id="SSF49503">
    <property type="entry name" value="Cupredoxins"/>
    <property type="match status" value="1"/>
</dbReference>
<keyword evidence="11" id="KW-0325">Glycoprotein</keyword>
<evidence type="ECO:0000313" key="15">
    <source>
        <dbReference type="EMBL" id="KAK0599228.1"/>
    </source>
</evidence>
<evidence type="ECO:0000313" key="16">
    <source>
        <dbReference type="Proteomes" id="UP001168877"/>
    </source>
</evidence>
<dbReference type="PANTHER" id="PTHR33021:SF533">
    <property type="entry name" value="PHYTOCYANIN DOMAIN-CONTAINING PROTEIN"/>
    <property type="match status" value="1"/>
</dbReference>
<evidence type="ECO:0000256" key="12">
    <source>
        <dbReference type="SAM" id="MobiDB-lite"/>
    </source>
</evidence>
<dbReference type="CDD" id="cd04216">
    <property type="entry name" value="Phytocyanin"/>
    <property type="match status" value="1"/>
</dbReference>
<keyword evidence="16" id="KW-1185">Reference proteome</keyword>
<dbReference type="AlphaFoldDB" id="A0AA39SXF5"/>
<keyword evidence="9" id="KW-0472">Membrane</keyword>
<feature type="chain" id="PRO_5041413269" description="Phytocyanin domain-containing protein" evidence="13">
    <location>
        <begin position="24"/>
        <end position="163"/>
    </location>
</feature>
<proteinExistence type="predicted"/>
<evidence type="ECO:0000256" key="2">
    <source>
        <dbReference type="ARBA" id="ARBA00022448"/>
    </source>
</evidence>
<feature type="signal peptide" evidence="13">
    <location>
        <begin position="1"/>
        <end position="23"/>
    </location>
</feature>
<keyword evidence="7" id="KW-1133">Transmembrane helix</keyword>
<keyword evidence="6" id="KW-0249">Electron transport</keyword>
<evidence type="ECO:0000256" key="1">
    <source>
        <dbReference type="ARBA" id="ARBA00004479"/>
    </source>
</evidence>
<evidence type="ECO:0000256" key="7">
    <source>
        <dbReference type="ARBA" id="ARBA00022989"/>
    </source>
</evidence>
<feature type="compositionally biased region" description="Pro residues" evidence="12">
    <location>
        <begin position="130"/>
        <end position="140"/>
    </location>
</feature>
<dbReference type="PROSITE" id="PS51485">
    <property type="entry name" value="PHYTOCYANIN"/>
    <property type="match status" value="1"/>
</dbReference>
<keyword evidence="3" id="KW-0812">Transmembrane</keyword>
<dbReference type="GO" id="GO:0009055">
    <property type="term" value="F:electron transfer activity"/>
    <property type="evidence" value="ECO:0007669"/>
    <property type="project" value="InterPro"/>
</dbReference>
<sequence>MASYRFITLAIVAIIVLPTVVMATEYLIGDDKGWNINFKSQDWAKDKVFYVGDTLVFNYIAGNHSVFKVNGTGFNDCIVPSPDLGLTTGHDVIPLKTPGNKWYICGVMRHCADYGMKLAITVQPLALSPNMPPSPSPSPSPLSGKPYPPKVADKRPFLMNPHW</sequence>
<evidence type="ECO:0000259" key="14">
    <source>
        <dbReference type="PROSITE" id="PS51485"/>
    </source>
</evidence>
<organism evidence="15 16">
    <name type="scientific">Acer saccharum</name>
    <name type="common">Sugar maple</name>
    <dbReference type="NCBI Taxonomy" id="4024"/>
    <lineage>
        <taxon>Eukaryota</taxon>
        <taxon>Viridiplantae</taxon>
        <taxon>Streptophyta</taxon>
        <taxon>Embryophyta</taxon>
        <taxon>Tracheophyta</taxon>
        <taxon>Spermatophyta</taxon>
        <taxon>Magnoliopsida</taxon>
        <taxon>eudicotyledons</taxon>
        <taxon>Gunneridae</taxon>
        <taxon>Pentapetalae</taxon>
        <taxon>rosids</taxon>
        <taxon>malvids</taxon>
        <taxon>Sapindales</taxon>
        <taxon>Sapindaceae</taxon>
        <taxon>Hippocastanoideae</taxon>
        <taxon>Acereae</taxon>
        <taxon>Acer</taxon>
    </lineage>
</organism>
<feature type="domain" description="Phytocyanin" evidence="14">
    <location>
        <begin position="24"/>
        <end position="124"/>
    </location>
</feature>
<name>A0AA39SXF5_ACESA</name>
<evidence type="ECO:0000256" key="10">
    <source>
        <dbReference type="ARBA" id="ARBA00023157"/>
    </source>
</evidence>
<accession>A0AA39SXF5</accession>
<reference evidence="15" key="1">
    <citation type="journal article" date="2022" name="Plant J.">
        <title>Strategies of tolerance reflected in two North American maple genomes.</title>
        <authorList>
            <person name="McEvoy S.L."/>
            <person name="Sezen U.U."/>
            <person name="Trouern-Trend A."/>
            <person name="McMahon S.M."/>
            <person name="Schaberg P.G."/>
            <person name="Yang J."/>
            <person name="Wegrzyn J.L."/>
            <person name="Swenson N.G."/>
        </authorList>
    </citation>
    <scope>NUCLEOTIDE SEQUENCE</scope>
    <source>
        <strain evidence="15">NS2018</strain>
    </source>
</reference>
<keyword evidence="5 13" id="KW-0732">Signal</keyword>
<dbReference type="InterPro" id="IPR039391">
    <property type="entry name" value="Phytocyanin-like"/>
</dbReference>
<keyword evidence="2" id="KW-0813">Transport</keyword>
<dbReference type="Gene3D" id="2.60.40.420">
    <property type="entry name" value="Cupredoxins - blue copper proteins"/>
    <property type="match status" value="1"/>
</dbReference>
<dbReference type="InterPro" id="IPR003245">
    <property type="entry name" value="Phytocyanin_dom"/>
</dbReference>
<gene>
    <name evidence="15" type="ORF">LWI29_003442</name>
</gene>
<dbReference type="Pfam" id="PF02298">
    <property type="entry name" value="Cu_bind_like"/>
    <property type="match status" value="1"/>
</dbReference>
<feature type="region of interest" description="Disordered" evidence="12">
    <location>
        <begin position="129"/>
        <end position="163"/>
    </location>
</feature>
<protein>
    <recommendedName>
        <fullName evidence="14">Phytocyanin domain-containing protein</fullName>
    </recommendedName>
</protein>
<evidence type="ECO:0000256" key="11">
    <source>
        <dbReference type="ARBA" id="ARBA00023180"/>
    </source>
</evidence>
<comment type="caution">
    <text evidence="15">The sequence shown here is derived from an EMBL/GenBank/DDBJ whole genome shotgun (WGS) entry which is preliminary data.</text>
</comment>
<dbReference type="InterPro" id="IPR008972">
    <property type="entry name" value="Cupredoxin"/>
</dbReference>
<evidence type="ECO:0000256" key="3">
    <source>
        <dbReference type="ARBA" id="ARBA00022692"/>
    </source>
</evidence>
<dbReference type="GO" id="GO:0046872">
    <property type="term" value="F:metal ion binding"/>
    <property type="evidence" value="ECO:0007669"/>
    <property type="project" value="UniProtKB-KW"/>
</dbReference>
<dbReference type="PANTHER" id="PTHR33021">
    <property type="entry name" value="BLUE COPPER PROTEIN"/>
    <property type="match status" value="1"/>
</dbReference>
<evidence type="ECO:0000256" key="5">
    <source>
        <dbReference type="ARBA" id="ARBA00022729"/>
    </source>
</evidence>
<reference evidence="15" key="2">
    <citation type="submission" date="2023-06" db="EMBL/GenBank/DDBJ databases">
        <authorList>
            <person name="Swenson N.G."/>
            <person name="Wegrzyn J.L."/>
            <person name="Mcevoy S.L."/>
        </authorList>
    </citation>
    <scope>NUCLEOTIDE SEQUENCE</scope>
    <source>
        <strain evidence="15">NS2018</strain>
        <tissue evidence="15">Leaf</tissue>
    </source>
</reference>
<keyword evidence="10" id="KW-1015">Disulfide bond</keyword>
<comment type="subcellular location">
    <subcellularLocation>
        <location evidence="1">Membrane</location>
        <topology evidence="1">Single-pass type I membrane protein</topology>
    </subcellularLocation>
</comment>
<dbReference type="GO" id="GO:0005886">
    <property type="term" value="C:plasma membrane"/>
    <property type="evidence" value="ECO:0007669"/>
    <property type="project" value="TreeGrafter"/>
</dbReference>
<keyword evidence="8" id="KW-0186">Copper</keyword>
<evidence type="ECO:0000256" key="9">
    <source>
        <dbReference type="ARBA" id="ARBA00023136"/>
    </source>
</evidence>
<evidence type="ECO:0000256" key="6">
    <source>
        <dbReference type="ARBA" id="ARBA00022982"/>
    </source>
</evidence>
<dbReference type="EMBL" id="JAUESC010000003">
    <property type="protein sequence ID" value="KAK0599228.1"/>
    <property type="molecule type" value="Genomic_DNA"/>
</dbReference>
<dbReference type="FunFam" id="2.60.40.420:FF:000067">
    <property type="entry name" value="Cupredoxin superfamily protein"/>
    <property type="match status" value="1"/>
</dbReference>
<evidence type="ECO:0000256" key="8">
    <source>
        <dbReference type="ARBA" id="ARBA00023008"/>
    </source>
</evidence>
<evidence type="ECO:0000256" key="13">
    <source>
        <dbReference type="SAM" id="SignalP"/>
    </source>
</evidence>
<keyword evidence="4" id="KW-0479">Metal-binding</keyword>
<evidence type="ECO:0000256" key="4">
    <source>
        <dbReference type="ARBA" id="ARBA00022723"/>
    </source>
</evidence>
<dbReference type="Proteomes" id="UP001168877">
    <property type="component" value="Unassembled WGS sequence"/>
</dbReference>